<evidence type="ECO:0000313" key="2">
    <source>
        <dbReference type="Proteomes" id="UP000008370"/>
    </source>
</evidence>
<dbReference type="HOGENOM" id="CLU_1390684_0_0_1"/>
<dbReference type="GeneID" id="18911381"/>
<dbReference type="EMBL" id="JH930475">
    <property type="protein sequence ID" value="EKM52886.1"/>
    <property type="molecule type" value="Genomic_DNA"/>
</dbReference>
<sequence length="196" mass="21908">MLAWLSRSRGWLLPLKYRSACKLAYVVKGWSPTALLDTYQAERRRSAQGLIPFDKWFAEGFSAKARAKLVDNGSDVALPGPLEYARCSAGRLASRRNFQSADDVKTQTLPPTLTVGKRTPPYSFEENRLVDVERALRGVLDEFSADKFLPLLVALSTISDDMNYLDVPVGLRRIGHVPSAIPLLLRPSDFAIRVSW</sequence>
<evidence type="ECO:0000313" key="1">
    <source>
        <dbReference type="EMBL" id="EKM52886.1"/>
    </source>
</evidence>
<gene>
    <name evidence="1" type="ORF">PHACADRAFT_198935</name>
</gene>
<keyword evidence="2" id="KW-1185">Reference proteome</keyword>
<reference evidence="1 2" key="1">
    <citation type="journal article" date="2012" name="BMC Genomics">
        <title>Comparative genomics of the white-rot fungi, Phanerochaete carnosa and P. chrysosporium, to elucidate the genetic basis of the distinct wood types they colonize.</title>
        <authorList>
            <person name="Suzuki H."/>
            <person name="MacDonald J."/>
            <person name="Syed K."/>
            <person name="Salamov A."/>
            <person name="Hori C."/>
            <person name="Aerts A."/>
            <person name="Henrissat B."/>
            <person name="Wiebenga A."/>
            <person name="vanKuyk P.A."/>
            <person name="Barry K."/>
            <person name="Lindquist E."/>
            <person name="LaButti K."/>
            <person name="Lapidus A."/>
            <person name="Lucas S."/>
            <person name="Coutinho P."/>
            <person name="Gong Y."/>
            <person name="Samejima M."/>
            <person name="Mahadevan R."/>
            <person name="Abou-Zaid M."/>
            <person name="de Vries R.P."/>
            <person name="Igarashi K."/>
            <person name="Yadav J.S."/>
            <person name="Grigoriev I.V."/>
            <person name="Master E.R."/>
        </authorList>
    </citation>
    <scope>NUCLEOTIDE SEQUENCE [LARGE SCALE GENOMIC DNA]</scope>
    <source>
        <strain evidence="1 2">HHB-10118-sp</strain>
    </source>
</reference>
<dbReference type="Proteomes" id="UP000008370">
    <property type="component" value="Unassembled WGS sequence"/>
</dbReference>
<dbReference type="AlphaFoldDB" id="K5USK3"/>
<dbReference type="KEGG" id="pco:PHACADRAFT_198935"/>
<dbReference type="STRING" id="650164.K5USK3"/>
<accession>K5USK3</accession>
<dbReference type="OrthoDB" id="1716816at2759"/>
<dbReference type="InParanoid" id="K5USK3"/>
<dbReference type="RefSeq" id="XP_007399215.1">
    <property type="nucleotide sequence ID" value="XM_007399153.1"/>
</dbReference>
<dbReference type="Gene3D" id="3.50.50.60">
    <property type="entry name" value="FAD/NAD(P)-binding domain"/>
    <property type="match status" value="1"/>
</dbReference>
<name>K5USK3_PHACS</name>
<dbReference type="InterPro" id="IPR036188">
    <property type="entry name" value="FAD/NAD-bd_sf"/>
</dbReference>
<proteinExistence type="predicted"/>
<organism evidence="1 2">
    <name type="scientific">Phanerochaete carnosa (strain HHB-10118-sp)</name>
    <name type="common">White-rot fungus</name>
    <name type="synonym">Peniophora carnosa</name>
    <dbReference type="NCBI Taxonomy" id="650164"/>
    <lineage>
        <taxon>Eukaryota</taxon>
        <taxon>Fungi</taxon>
        <taxon>Dikarya</taxon>
        <taxon>Basidiomycota</taxon>
        <taxon>Agaricomycotina</taxon>
        <taxon>Agaricomycetes</taxon>
        <taxon>Polyporales</taxon>
        <taxon>Phanerochaetaceae</taxon>
        <taxon>Phanerochaete</taxon>
    </lineage>
</organism>
<protein>
    <submittedName>
        <fullName evidence="1">Uncharacterized protein</fullName>
    </submittedName>
</protein>